<dbReference type="RefSeq" id="WP_189788586.1">
    <property type="nucleotide sequence ID" value="NZ_BNAT01000079.1"/>
</dbReference>
<keyword evidence="1" id="KW-0812">Transmembrane</keyword>
<evidence type="ECO:0000256" key="1">
    <source>
        <dbReference type="SAM" id="Phobius"/>
    </source>
</evidence>
<evidence type="ECO:0000313" key="2">
    <source>
        <dbReference type="EMBL" id="GHE71079.1"/>
    </source>
</evidence>
<comment type="caution">
    <text evidence="2">The sequence shown here is derived from an EMBL/GenBank/DDBJ whole genome shotgun (WGS) entry which is preliminary data.</text>
</comment>
<keyword evidence="1" id="KW-1133">Transmembrane helix</keyword>
<dbReference type="Proteomes" id="UP000603227">
    <property type="component" value="Unassembled WGS sequence"/>
</dbReference>
<keyword evidence="1" id="KW-0472">Membrane</keyword>
<feature type="transmembrane region" description="Helical" evidence="1">
    <location>
        <begin position="27"/>
        <end position="48"/>
    </location>
</feature>
<evidence type="ECO:0000313" key="3">
    <source>
        <dbReference type="Proteomes" id="UP000603227"/>
    </source>
</evidence>
<reference evidence="2" key="1">
    <citation type="journal article" date="2014" name="Int. J. Syst. Evol. Microbiol.">
        <title>Complete genome sequence of Corynebacterium casei LMG S-19264T (=DSM 44701T), isolated from a smear-ripened cheese.</title>
        <authorList>
            <consortium name="US DOE Joint Genome Institute (JGI-PGF)"/>
            <person name="Walter F."/>
            <person name="Albersmeier A."/>
            <person name="Kalinowski J."/>
            <person name="Ruckert C."/>
        </authorList>
    </citation>
    <scope>NUCLEOTIDE SEQUENCE</scope>
    <source>
        <strain evidence="2">CGMCC 4.7403</strain>
    </source>
</reference>
<feature type="transmembrane region" description="Helical" evidence="1">
    <location>
        <begin position="86"/>
        <end position="119"/>
    </location>
</feature>
<name>A0A918ZUF9_9ACTN</name>
<feature type="transmembrane region" description="Helical" evidence="1">
    <location>
        <begin position="54"/>
        <end position="74"/>
    </location>
</feature>
<accession>A0A918ZUF9</accession>
<gene>
    <name evidence="2" type="ORF">GCM10017771_95010</name>
</gene>
<reference evidence="2" key="2">
    <citation type="submission" date="2020-09" db="EMBL/GenBank/DDBJ databases">
        <authorList>
            <person name="Sun Q."/>
            <person name="Zhou Y."/>
        </authorList>
    </citation>
    <scope>NUCLEOTIDE SEQUENCE</scope>
    <source>
        <strain evidence="2">CGMCC 4.7403</strain>
    </source>
</reference>
<organism evidence="2 3">
    <name type="scientific">Streptomyces capitiformicae</name>
    <dbReference type="NCBI Taxonomy" id="2014920"/>
    <lineage>
        <taxon>Bacteria</taxon>
        <taxon>Bacillati</taxon>
        <taxon>Actinomycetota</taxon>
        <taxon>Actinomycetes</taxon>
        <taxon>Kitasatosporales</taxon>
        <taxon>Streptomycetaceae</taxon>
        <taxon>Streptomyces</taxon>
    </lineage>
</organism>
<proteinExistence type="predicted"/>
<sequence>MSSADGVRSAAGEPARSWAGRNRAAKVSAFFASGGVAFLGNFATGIAWINPAVFVGLAALCALIAIPAGHAGRFQGRRLYGEGRGLALVSILTGWLTLIVCLLATLAFLGLAAGLAVLLDSA</sequence>
<dbReference type="AlphaFoldDB" id="A0A918ZUF9"/>
<dbReference type="EMBL" id="BNAT01000079">
    <property type="protein sequence ID" value="GHE71079.1"/>
    <property type="molecule type" value="Genomic_DNA"/>
</dbReference>
<keyword evidence="3" id="KW-1185">Reference proteome</keyword>
<protein>
    <recommendedName>
        <fullName evidence="4">DUF4190 domain-containing protein</fullName>
    </recommendedName>
</protein>
<evidence type="ECO:0008006" key="4">
    <source>
        <dbReference type="Google" id="ProtNLM"/>
    </source>
</evidence>